<dbReference type="Proteomes" id="UP000596660">
    <property type="component" value="Unplaced"/>
</dbReference>
<name>A0A803MW93_CHEQI</name>
<evidence type="ECO:0000259" key="2">
    <source>
        <dbReference type="Pfam" id="PF26130"/>
    </source>
</evidence>
<evidence type="ECO:0000313" key="4">
    <source>
        <dbReference type="Proteomes" id="UP000596660"/>
    </source>
</evidence>
<dbReference type="Gramene" id="AUR62036258-RA">
    <property type="protein sequence ID" value="AUR62036258-RA:cds"/>
    <property type="gene ID" value="AUR62036258"/>
</dbReference>
<evidence type="ECO:0000256" key="1">
    <source>
        <dbReference type="SAM" id="MobiDB-lite"/>
    </source>
</evidence>
<evidence type="ECO:0000313" key="3">
    <source>
        <dbReference type="EnsemblPlants" id="AUR62036258-RA:cds"/>
    </source>
</evidence>
<feature type="compositionally biased region" description="Basic and acidic residues" evidence="1">
    <location>
        <begin position="168"/>
        <end position="185"/>
    </location>
</feature>
<organism evidence="3 4">
    <name type="scientific">Chenopodium quinoa</name>
    <name type="common">Quinoa</name>
    <dbReference type="NCBI Taxonomy" id="63459"/>
    <lineage>
        <taxon>Eukaryota</taxon>
        <taxon>Viridiplantae</taxon>
        <taxon>Streptophyta</taxon>
        <taxon>Embryophyta</taxon>
        <taxon>Tracheophyta</taxon>
        <taxon>Spermatophyta</taxon>
        <taxon>Magnoliopsida</taxon>
        <taxon>eudicotyledons</taxon>
        <taxon>Gunneridae</taxon>
        <taxon>Pentapetalae</taxon>
        <taxon>Caryophyllales</taxon>
        <taxon>Chenopodiaceae</taxon>
        <taxon>Chenopodioideae</taxon>
        <taxon>Atripliceae</taxon>
        <taxon>Chenopodium</taxon>
    </lineage>
</organism>
<accession>A0A803MW93</accession>
<reference evidence="3" key="2">
    <citation type="submission" date="2021-03" db="UniProtKB">
        <authorList>
            <consortium name="EnsemblPlants"/>
        </authorList>
    </citation>
    <scope>IDENTIFICATION</scope>
</reference>
<proteinExistence type="predicted"/>
<feature type="compositionally biased region" description="Gly residues" evidence="1">
    <location>
        <begin position="282"/>
        <end position="291"/>
    </location>
</feature>
<feature type="region of interest" description="Disordered" evidence="1">
    <location>
        <begin position="150"/>
        <end position="217"/>
    </location>
</feature>
<dbReference type="Pfam" id="PF26130">
    <property type="entry name" value="PB1-like"/>
    <property type="match status" value="1"/>
</dbReference>
<dbReference type="EnsemblPlants" id="AUR62036258-RA">
    <property type="protein sequence ID" value="AUR62036258-RA:cds"/>
    <property type="gene ID" value="AUR62036258"/>
</dbReference>
<keyword evidence="4" id="KW-1185">Reference proteome</keyword>
<sequence length="373" mass="41314">METPRGRRQRRTKWNRILQVDMSTYFQKISLKVWHGGGFKTVANGELVYEGGRGRTKSVDPDELSYFELLELGKECYKGKGVEGLLYLIPGLSLCNGLRRINNDNDAVEVVDLGRKYRDVELYVLHDEEDPELDPQELVEQPTHFQPLLSTQASQSAPQSSKPQKSTSHHEPIKDLDFDWYDDRPNSLIPINDLIPDYSDNDDQDPPYDPRVDKGKGVVVGSSELGVGVFGEVFTNVDIEDEEEGDCEADQSNQHQTSDPQQPQQQTADPHHGVSSQLTQLGKGGRAIRGGRGSREGHSIAGRGQSHQTGPPRGVGVLFAEDGSVTTNVTRGAPTHRSRNSRGRTVSVNQSALNFLVMGTQPSQQSTMTQQPQ</sequence>
<reference evidence="3" key="1">
    <citation type="journal article" date="2017" name="Nature">
        <title>The genome of Chenopodium quinoa.</title>
        <authorList>
            <person name="Jarvis D.E."/>
            <person name="Ho Y.S."/>
            <person name="Lightfoot D.J."/>
            <person name="Schmoeckel S.M."/>
            <person name="Li B."/>
            <person name="Borm T.J.A."/>
            <person name="Ohyanagi H."/>
            <person name="Mineta K."/>
            <person name="Michell C.T."/>
            <person name="Saber N."/>
            <person name="Kharbatia N.M."/>
            <person name="Rupper R.R."/>
            <person name="Sharp A.R."/>
            <person name="Dally N."/>
            <person name="Boughton B.A."/>
            <person name="Woo Y.H."/>
            <person name="Gao G."/>
            <person name="Schijlen E.G.W.M."/>
            <person name="Guo X."/>
            <person name="Momin A.A."/>
            <person name="Negrao S."/>
            <person name="Al-Babili S."/>
            <person name="Gehring C."/>
            <person name="Roessner U."/>
            <person name="Jung C."/>
            <person name="Murphy K."/>
            <person name="Arold S.T."/>
            <person name="Gojobori T."/>
            <person name="van der Linden C.G."/>
            <person name="van Loo E.N."/>
            <person name="Jellen E.N."/>
            <person name="Maughan P.J."/>
            <person name="Tester M."/>
        </authorList>
    </citation>
    <scope>NUCLEOTIDE SEQUENCE [LARGE SCALE GENOMIC DNA]</scope>
    <source>
        <strain evidence="3">cv. PI 614886</strain>
    </source>
</reference>
<feature type="domain" description="PB1-like" evidence="2">
    <location>
        <begin position="27"/>
        <end position="126"/>
    </location>
</feature>
<dbReference type="AlphaFoldDB" id="A0A803MW93"/>
<dbReference type="InterPro" id="IPR058594">
    <property type="entry name" value="PB1-like_dom_pln"/>
</dbReference>
<feature type="compositionally biased region" description="Low complexity" evidence="1">
    <location>
        <begin position="150"/>
        <end position="166"/>
    </location>
</feature>
<feature type="compositionally biased region" description="Low complexity" evidence="1">
    <location>
        <begin position="254"/>
        <end position="268"/>
    </location>
</feature>
<feature type="region of interest" description="Disordered" evidence="1">
    <location>
        <begin position="242"/>
        <end position="347"/>
    </location>
</feature>
<protein>
    <recommendedName>
        <fullName evidence="2">PB1-like domain-containing protein</fullName>
    </recommendedName>
</protein>